<dbReference type="AlphaFoldDB" id="A0A4S3PUD0"/>
<proteinExistence type="predicted"/>
<dbReference type="RefSeq" id="WP_161974866.1">
    <property type="nucleotide sequence ID" value="NZ_SLUB01000012.1"/>
</dbReference>
<accession>A0A4S3PUD0</accession>
<sequence>MMRTQNQKEFTAYHQKYFRPSCLKALNVRFNDWKFYDPYYDKTYDQIQLPRELTKTPEDTLINYFSILREAATLGVRSCGSIGHGDLPFPIAYHFLSREYQEKLSYEKYVDSFAGIGHTSLLKLCRVPADEREIRFFYEIETIELREELMVEYFGYSYGFIQLEHEKDGFRISNVSKTREDFLCAPYHGWSHDGESVVDIKFGQWCKMIHHKYPTMKNGYTKNICFHGNDGADYCIVFFTLTNGTDVEIAQFRKVGDGSWDQVHIKPEEDCLPKKEDDHK</sequence>
<keyword evidence="2" id="KW-1185">Reference proteome</keyword>
<organism evidence="1 2">
    <name type="scientific">Bacillus timonensis</name>
    <dbReference type="NCBI Taxonomy" id="1033734"/>
    <lineage>
        <taxon>Bacteria</taxon>
        <taxon>Bacillati</taxon>
        <taxon>Bacillota</taxon>
        <taxon>Bacilli</taxon>
        <taxon>Bacillales</taxon>
        <taxon>Bacillaceae</taxon>
        <taxon>Bacillus</taxon>
    </lineage>
</organism>
<dbReference type="Proteomes" id="UP000306477">
    <property type="component" value="Unassembled WGS sequence"/>
</dbReference>
<protein>
    <submittedName>
        <fullName evidence="1">Uncharacterized protein</fullName>
    </submittedName>
</protein>
<gene>
    <name evidence="1" type="ORF">E1I69_08865</name>
</gene>
<comment type="caution">
    <text evidence="1">The sequence shown here is derived from an EMBL/GenBank/DDBJ whole genome shotgun (WGS) entry which is preliminary data.</text>
</comment>
<evidence type="ECO:0000313" key="1">
    <source>
        <dbReference type="EMBL" id="THE12976.1"/>
    </source>
</evidence>
<name>A0A4S3PUD0_9BACI</name>
<reference evidence="1 2" key="1">
    <citation type="journal article" date="2019" name="Indoor Air">
        <title>Impacts of indoor surface finishes on bacterial viability.</title>
        <authorList>
            <person name="Hu J."/>
            <person name="Maamar S.B."/>
            <person name="Glawe A.J."/>
            <person name="Gottel N."/>
            <person name="Gilbert J.A."/>
            <person name="Hartmann E.M."/>
        </authorList>
    </citation>
    <scope>NUCLEOTIDE SEQUENCE [LARGE SCALE GENOMIC DNA]</scope>
    <source>
        <strain evidence="1 2">AF060A6</strain>
    </source>
</reference>
<evidence type="ECO:0000313" key="2">
    <source>
        <dbReference type="Proteomes" id="UP000306477"/>
    </source>
</evidence>
<dbReference type="EMBL" id="SLUB01000012">
    <property type="protein sequence ID" value="THE12976.1"/>
    <property type="molecule type" value="Genomic_DNA"/>
</dbReference>